<evidence type="ECO:0000256" key="3">
    <source>
        <dbReference type="ARBA" id="ARBA00021539"/>
    </source>
</evidence>
<dbReference type="NCBIfam" id="TIGR01711">
    <property type="entry name" value="gspJ"/>
    <property type="match status" value="1"/>
</dbReference>
<dbReference type="GO" id="GO:0015628">
    <property type="term" value="P:protein secretion by the type II secretion system"/>
    <property type="evidence" value="ECO:0007669"/>
    <property type="project" value="InterPro"/>
</dbReference>
<reference evidence="11 12" key="2">
    <citation type="journal article" date="2017" name="Antonie Van Leeuwenhoek">
        <title>Rhizobium rhizosphaerae sp. nov., a novel species isolated from rice rhizosphere.</title>
        <authorList>
            <person name="Zhao J.J."/>
            <person name="Zhang J."/>
            <person name="Zhang R.J."/>
            <person name="Zhang C.W."/>
            <person name="Yin H.Q."/>
            <person name="Zhang X.X."/>
        </authorList>
    </citation>
    <scope>NUCLEOTIDE SEQUENCE [LARGE SCALE GENOMIC DNA]</scope>
    <source>
        <strain evidence="11 12">ACAM 611</strain>
    </source>
</reference>
<dbReference type="PANTHER" id="PTHR39583:SF2">
    <property type="entry name" value="TYPE II SECRETION SYSTEM PROTEIN J"/>
    <property type="match status" value="1"/>
</dbReference>
<evidence type="ECO:0000256" key="1">
    <source>
        <dbReference type="ARBA" id="ARBA00004377"/>
    </source>
</evidence>
<keyword evidence="8 10" id="KW-1133">Transmembrane helix</keyword>
<dbReference type="GO" id="GO:0005886">
    <property type="term" value="C:plasma membrane"/>
    <property type="evidence" value="ECO:0007669"/>
    <property type="project" value="UniProtKB-SubCell"/>
</dbReference>
<gene>
    <name evidence="11" type="primary">outJ</name>
    <name evidence="11" type="ORF">GPUN_1276</name>
</gene>
<dbReference type="RefSeq" id="WP_006004456.1">
    <property type="nucleotide sequence ID" value="NZ_BAET01000012.1"/>
</dbReference>
<dbReference type="GO" id="GO:0015627">
    <property type="term" value="C:type II protein secretion system complex"/>
    <property type="evidence" value="ECO:0007669"/>
    <property type="project" value="InterPro"/>
</dbReference>
<dbReference type="AlphaFoldDB" id="H5TAS3"/>
<dbReference type="NCBIfam" id="TIGR02532">
    <property type="entry name" value="IV_pilin_GFxxxE"/>
    <property type="match status" value="1"/>
</dbReference>
<organism evidence="11 12">
    <name type="scientific">Glaciecola punicea ACAM 611</name>
    <dbReference type="NCBI Taxonomy" id="1121923"/>
    <lineage>
        <taxon>Bacteria</taxon>
        <taxon>Pseudomonadati</taxon>
        <taxon>Pseudomonadota</taxon>
        <taxon>Gammaproteobacteria</taxon>
        <taxon>Alteromonadales</taxon>
        <taxon>Alteromonadaceae</taxon>
        <taxon>Glaciecola</taxon>
    </lineage>
</organism>
<evidence type="ECO:0000256" key="6">
    <source>
        <dbReference type="ARBA" id="ARBA00022519"/>
    </source>
</evidence>
<sequence>MKTPQTAINNNLDCPDFYFTYKNHRGFTLLEIVIAIAIFSLLALGANSLLTTVMRSNEISAQREAKFEQLQRAMLIIERDFLQIQARTPRTQGLENDLIIRGGEFEFESDAYGIGFVRGGWRNPQLRLKRSTLQNVAYRLQENRLERLHTNYVDAVLGTEPNIRVLLDNVSDFKIEILSTVQTELEWSETIPSTELPIAIAVIMTIDSFGIIRREFQIKV</sequence>
<comment type="similarity">
    <text evidence="2">Belongs to the GSP J family.</text>
</comment>
<dbReference type="SUPFAM" id="SSF54523">
    <property type="entry name" value="Pili subunits"/>
    <property type="match status" value="1"/>
</dbReference>
<evidence type="ECO:0000256" key="9">
    <source>
        <dbReference type="ARBA" id="ARBA00023136"/>
    </source>
</evidence>
<dbReference type="InterPro" id="IPR010055">
    <property type="entry name" value="T2SS_protein-GspJ"/>
</dbReference>
<dbReference type="InterPro" id="IPR051621">
    <property type="entry name" value="T2SS_protein_J"/>
</dbReference>
<keyword evidence="9 10" id="KW-0472">Membrane</keyword>
<name>H5TAS3_9ALTE</name>
<protein>
    <recommendedName>
        <fullName evidence="3">Type II secretion system protein J</fullName>
    </recommendedName>
</protein>
<dbReference type="Pfam" id="PF07963">
    <property type="entry name" value="N_methyl"/>
    <property type="match status" value="1"/>
</dbReference>
<accession>H5TAS3</accession>
<dbReference type="Pfam" id="PF11612">
    <property type="entry name" value="T2SSJ"/>
    <property type="match status" value="1"/>
</dbReference>
<dbReference type="PROSITE" id="PS00409">
    <property type="entry name" value="PROKAR_NTER_METHYL"/>
    <property type="match status" value="1"/>
</dbReference>
<dbReference type="InterPro" id="IPR012902">
    <property type="entry name" value="N_methyl_site"/>
</dbReference>
<keyword evidence="6" id="KW-0997">Cell inner membrane</keyword>
<dbReference type="Gene3D" id="3.10.610.10">
    <property type="entry name" value="GSPII I/J protein-like"/>
    <property type="match status" value="1"/>
</dbReference>
<evidence type="ECO:0000256" key="7">
    <source>
        <dbReference type="ARBA" id="ARBA00022692"/>
    </source>
</evidence>
<keyword evidence="4" id="KW-1003">Cell membrane</keyword>
<keyword evidence="12" id="KW-1185">Reference proteome</keyword>
<evidence type="ECO:0000256" key="2">
    <source>
        <dbReference type="ARBA" id="ARBA00011084"/>
    </source>
</evidence>
<reference evidence="11 12" key="1">
    <citation type="journal article" date="2012" name="J. Bacteriol.">
        <title>Genome sequence of proteorhodopsin-containing sea ice bacterium Glaciecola punicea ACAM 611T.</title>
        <authorList>
            <person name="Qin Q.-L."/>
            <person name="Xie B.-B."/>
            <person name="Shu Y.-L."/>
            <person name="Rong J.-C."/>
            <person name="Zhao D.-L."/>
            <person name="Zhang X.-Y."/>
            <person name="Chen X.-L."/>
            <person name="Zhou B.-C."/>
            <person name="Zhanga Y.-Z."/>
        </authorList>
    </citation>
    <scope>NUCLEOTIDE SEQUENCE [LARGE SCALE GENOMIC DNA]</scope>
    <source>
        <strain evidence="11 12">ACAM 611</strain>
    </source>
</reference>
<keyword evidence="7 10" id="KW-0812">Transmembrane</keyword>
<proteinExistence type="inferred from homology"/>
<evidence type="ECO:0000313" key="11">
    <source>
        <dbReference type="EMBL" id="GAB55400.1"/>
    </source>
</evidence>
<evidence type="ECO:0000313" key="12">
    <source>
        <dbReference type="Proteomes" id="UP000053586"/>
    </source>
</evidence>
<keyword evidence="5" id="KW-0488">Methylation</keyword>
<dbReference type="Proteomes" id="UP000053586">
    <property type="component" value="Unassembled WGS sequence"/>
</dbReference>
<evidence type="ECO:0000256" key="10">
    <source>
        <dbReference type="SAM" id="Phobius"/>
    </source>
</evidence>
<dbReference type="eggNOG" id="COG4795">
    <property type="taxonomic scope" value="Bacteria"/>
</dbReference>
<comment type="subcellular location">
    <subcellularLocation>
        <location evidence="1">Cell inner membrane</location>
        <topology evidence="1">Single-pass membrane protein</topology>
    </subcellularLocation>
</comment>
<evidence type="ECO:0000256" key="4">
    <source>
        <dbReference type="ARBA" id="ARBA00022475"/>
    </source>
</evidence>
<evidence type="ECO:0000256" key="5">
    <source>
        <dbReference type="ARBA" id="ARBA00022481"/>
    </source>
</evidence>
<evidence type="ECO:0000256" key="8">
    <source>
        <dbReference type="ARBA" id="ARBA00022989"/>
    </source>
</evidence>
<dbReference type="EMBL" id="BAET01000012">
    <property type="protein sequence ID" value="GAB55400.1"/>
    <property type="molecule type" value="Genomic_DNA"/>
</dbReference>
<feature type="transmembrane region" description="Helical" evidence="10">
    <location>
        <begin position="27"/>
        <end position="50"/>
    </location>
</feature>
<dbReference type="PANTHER" id="PTHR39583">
    <property type="entry name" value="TYPE II SECRETION SYSTEM PROTEIN J-RELATED"/>
    <property type="match status" value="1"/>
</dbReference>
<dbReference type="STRING" id="56804.BAE46_06330"/>
<comment type="caution">
    <text evidence="11">The sequence shown here is derived from an EMBL/GenBank/DDBJ whole genome shotgun (WGS) entry which is preliminary data.</text>
</comment>
<dbReference type="InterPro" id="IPR045584">
    <property type="entry name" value="Pilin-like"/>
</dbReference>
<dbReference type="OrthoDB" id="9794345at2"/>